<sequence length="73" mass="8313">MQETPPSKKSIQIDERIDICSYPSLHDPQPLSPMIHSPSLEKVYQIAKLLSSPSSPATPLEEWVFKEHVEDKQ</sequence>
<evidence type="ECO:0000313" key="2">
    <source>
        <dbReference type="Proteomes" id="UP000093000"/>
    </source>
</evidence>
<dbReference type="EMBL" id="LUGH01000153">
    <property type="protein sequence ID" value="OBZ88439.1"/>
    <property type="molecule type" value="Genomic_DNA"/>
</dbReference>
<reference evidence="1 2" key="1">
    <citation type="submission" date="2016-03" db="EMBL/GenBank/DDBJ databases">
        <title>Choanephora cucurbitarum.</title>
        <authorList>
            <person name="Min B."/>
            <person name="Park H."/>
            <person name="Park J.-H."/>
            <person name="Shin H.-D."/>
            <person name="Choi I.-G."/>
        </authorList>
    </citation>
    <scope>NUCLEOTIDE SEQUENCE [LARGE SCALE GENOMIC DNA]</scope>
    <source>
        <strain evidence="1 2">KUS-F28377</strain>
    </source>
</reference>
<dbReference type="Proteomes" id="UP000093000">
    <property type="component" value="Unassembled WGS sequence"/>
</dbReference>
<gene>
    <name evidence="1" type="ORF">A0J61_03518</name>
</gene>
<protein>
    <submittedName>
        <fullName evidence="1">Uncharacterized protein</fullName>
    </submittedName>
</protein>
<dbReference type="InParanoid" id="A0A1C7NI52"/>
<keyword evidence="2" id="KW-1185">Reference proteome</keyword>
<name>A0A1C7NI52_9FUNG</name>
<organism evidence="1 2">
    <name type="scientific">Choanephora cucurbitarum</name>
    <dbReference type="NCBI Taxonomy" id="101091"/>
    <lineage>
        <taxon>Eukaryota</taxon>
        <taxon>Fungi</taxon>
        <taxon>Fungi incertae sedis</taxon>
        <taxon>Mucoromycota</taxon>
        <taxon>Mucoromycotina</taxon>
        <taxon>Mucoromycetes</taxon>
        <taxon>Mucorales</taxon>
        <taxon>Mucorineae</taxon>
        <taxon>Choanephoraceae</taxon>
        <taxon>Choanephoroideae</taxon>
        <taxon>Choanephora</taxon>
    </lineage>
</organism>
<evidence type="ECO:0000313" key="1">
    <source>
        <dbReference type="EMBL" id="OBZ88439.1"/>
    </source>
</evidence>
<proteinExistence type="predicted"/>
<accession>A0A1C7NI52</accession>
<comment type="caution">
    <text evidence="1">The sequence shown here is derived from an EMBL/GenBank/DDBJ whole genome shotgun (WGS) entry which is preliminary data.</text>
</comment>
<dbReference type="AlphaFoldDB" id="A0A1C7NI52"/>